<evidence type="ECO:0000259" key="1">
    <source>
        <dbReference type="Pfam" id="PF08241"/>
    </source>
</evidence>
<reference evidence="2" key="1">
    <citation type="submission" date="2021-05" db="EMBL/GenBank/DDBJ databases">
        <authorList>
            <person name="Pietrasiak N."/>
            <person name="Ward R."/>
            <person name="Stajich J.E."/>
            <person name="Kurbessoian T."/>
        </authorList>
    </citation>
    <scope>NUCLEOTIDE SEQUENCE</scope>
    <source>
        <strain evidence="2">CPER-KK1</strain>
    </source>
</reference>
<dbReference type="GO" id="GO:0032259">
    <property type="term" value="P:methylation"/>
    <property type="evidence" value="ECO:0007669"/>
    <property type="project" value="UniProtKB-KW"/>
</dbReference>
<dbReference type="EMBL" id="JAHHIF010000028">
    <property type="protein sequence ID" value="MBW4546710.1"/>
    <property type="molecule type" value="Genomic_DNA"/>
</dbReference>
<dbReference type="AlphaFoldDB" id="A0A951PMJ9"/>
<feature type="domain" description="Methyltransferase type 11" evidence="1">
    <location>
        <begin position="32"/>
        <end position="116"/>
    </location>
</feature>
<proteinExistence type="predicted"/>
<dbReference type="GO" id="GO:0008757">
    <property type="term" value="F:S-adenosylmethionine-dependent methyltransferase activity"/>
    <property type="evidence" value="ECO:0007669"/>
    <property type="project" value="InterPro"/>
</dbReference>
<name>A0A951PMJ9_9CYAN</name>
<dbReference type="InterPro" id="IPR013216">
    <property type="entry name" value="Methyltransf_11"/>
</dbReference>
<dbReference type="Gene3D" id="3.40.50.150">
    <property type="entry name" value="Vaccinia Virus protein VP39"/>
    <property type="match status" value="1"/>
</dbReference>
<evidence type="ECO:0000313" key="2">
    <source>
        <dbReference type="EMBL" id="MBW4546710.1"/>
    </source>
</evidence>
<organism evidence="2 3">
    <name type="scientific">Symplocastrum torsivum CPER-KK1</name>
    <dbReference type="NCBI Taxonomy" id="450513"/>
    <lineage>
        <taxon>Bacteria</taxon>
        <taxon>Bacillati</taxon>
        <taxon>Cyanobacteriota</taxon>
        <taxon>Cyanophyceae</taxon>
        <taxon>Oscillatoriophycideae</taxon>
        <taxon>Oscillatoriales</taxon>
        <taxon>Microcoleaceae</taxon>
        <taxon>Symplocastrum</taxon>
    </lineage>
</organism>
<sequence>MNLTWLTKEEVDAAVMKKCFQTNVVLDIGPGICPQYFVKPGVHICVEPYLPYIEKLRQAGVDKSRYVFLNCTWDGAMKILPDKSVDSVFALDVIEHMEKEDGLKFLKEAERVARQQVMIYTPLGFYPQTYDDPDKSDRWGMGGGYWQTHRSGWSPEDFGEGWELICCKEYHFVDEDEQPLEKPFGAIWAFRNFRESPEKKNEMDSFEGIATDELALALWRRTKRKVKRVLNTFKANKQSNNVDKIV</sequence>
<dbReference type="Pfam" id="PF08241">
    <property type="entry name" value="Methyltransf_11"/>
    <property type="match status" value="1"/>
</dbReference>
<comment type="caution">
    <text evidence="2">The sequence shown here is derived from an EMBL/GenBank/DDBJ whole genome shotgun (WGS) entry which is preliminary data.</text>
</comment>
<reference evidence="2" key="2">
    <citation type="journal article" date="2022" name="Microbiol. Resour. Announc.">
        <title>Metagenome Sequencing to Explore Phylogenomics of Terrestrial Cyanobacteria.</title>
        <authorList>
            <person name="Ward R.D."/>
            <person name="Stajich J.E."/>
            <person name="Johansen J.R."/>
            <person name="Huntemann M."/>
            <person name="Clum A."/>
            <person name="Foster B."/>
            <person name="Foster B."/>
            <person name="Roux S."/>
            <person name="Palaniappan K."/>
            <person name="Varghese N."/>
            <person name="Mukherjee S."/>
            <person name="Reddy T.B.K."/>
            <person name="Daum C."/>
            <person name="Copeland A."/>
            <person name="Chen I.A."/>
            <person name="Ivanova N.N."/>
            <person name="Kyrpides N.C."/>
            <person name="Shapiro N."/>
            <person name="Eloe-Fadrosh E.A."/>
            <person name="Pietrasiak N."/>
        </authorList>
    </citation>
    <scope>NUCLEOTIDE SEQUENCE</scope>
    <source>
        <strain evidence="2">CPER-KK1</strain>
    </source>
</reference>
<dbReference type="Proteomes" id="UP000753908">
    <property type="component" value="Unassembled WGS sequence"/>
</dbReference>
<keyword evidence="2" id="KW-0489">Methyltransferase</keyword>
<keyword evidence="2" id="KW-0808">Transferase</keyword>
<accession>A0A951PMJ9</accession>
<dbReference type="SUPFAM" id="SSF53335">
    <property type="entry name" value="S-adenosyl-L-methionine-dependent methyltransferases"/>
    <property type="match status" value="1"/>
</dbReference>
<dbReference type="InterPro" id="IPR029063">
    <property type="entry name" value="SAM-dependent_MTases_sf"/>
</dbReference>
<protein>
    <submittedName>
        <fullName evidence="2">Class I SAM-dependent methyltransferase</fullName>
    </submittedName>
</protein>
<gene>
    <name evidence="2" type="ORF">KME25_20040</name>
</gene>
<evidence type="ECO:0000313" key="3">
    <source>
        <dbReference type="Proteomes" id="UP000753908"/>
    </source>
</evidence>